<dbReference type="InterPro" id="IPR045483">
    <property type="entry name" value="fvmX3-analog"/>
</dbReference>
<protein>
    <recommendedName>
        <fullName evidence="2">FtsH ternary system domain-containing protein</fullName>
    </recommendedName>
</protein>
<keyword evidence="4" id="KW-1185">Reference proteome</keyword>
<gene>
    <name evidence="3" type="ORF">A176_004115</name>
</gene>
<name>A0A0H4X016_9BACT</name>
<dbReference type="KEGG" id="mym:A176_004115"/>
<evidence type="ECO:0000256" key="1">
    <source>
        <dbReference type="SAM" id="MobiDB-lite"/>
    </source>
</evidence>
<proteinExistence type="predicted"/>
<dbReference type="RefSeq" id="WP_002635064.1">
    <property type="nucleotide sequence ID" value="NZ_CP012109.1"/>
</dbReference>
<accession>A0A0H4X016</accession>
<feature type="region of interest" description="Disordered" evidence="1">
    <location>
        <begin position="63"/>
        <end position="88"/>
    </location>
</feature>
<dbReference type="Pfam" id="PF20002">
    <property type="entry name" value="fvmX3-analog"/>
    <property type="match status" value="1"/>
</dbReference>
<evidence type="ECO:0000313" key="4">
    <source>
        <dbReference type="Proteomes" id="UP000009026"/>
    </source>
</evidence>
<dbReference type="STRING" id="1297742.A176_004115"/>
<evidence type="ECO:0000259" key="2">
    <source>
        <dbReference type="Pfam" id="PF20002"/>
    </source>
</evidence>
<feature type="domain" description="FtsH ternary system" evidence="2">
    <location>
        <begin position="1"/>
        <end position="79"/>
    </location>
</feature>
<dbReference type="OrthoDB" id="5383007at2"/>
<reference evidence="3 4" key="1">
    <citation type="journal article" date="2016" name="PLoS ONE">
        <title>Complete Genome Sequence and Comparative Genomics of a Novel Myxobacterium Myxococcus hansupus.</title>
        <authorList>
            <person name="Sharma G."/>
            <person name="Narwani T."/>
            <person name="Subramanian S."/>
        </authorList>
    </citation>
    <scope>NUCLEOTIDE SEQUENCE [LARGE SCALE GENOMIC DNA]</scope>
    <source>
        <strain evidence="4">mixupus</strain>
    </source>
</reference>
<sequence>MASLILRLQVDPATGRKDVIIQYESDADALPMEHEDEHRRLVDSLIQGGTLKASELGRVIVQRETPSGQTAEPDAIAEEASGKVGQKA</sequence>
<organism evidence="3 4">
    <name type="scientific">Pseudomyxococcus hansupus</name>
    <dbReference type="NCBI Taxonomy" id="1297742"/>
    <lineage>
        <taxon>Bacteria</taxon>
        <taxon>Pseudomonadati</taxon>
        <taxon>Myxococcota</taxon>
        <taxon>Myxococcia</taxon>
        <taxon>Myxococcales</taxon>
        <taxon>Cystobacterineae</taxon>
        <taxon>Myxococcaceae</taxon>
        <taxon>Pseudomyxococcus</taxon>
    </lineage>
</organism>
<dbReference type="AlphaFoldDB" id="A0A0H4X016"/>
<dbReference type="EMBL" id="CP012109">
    <property type="protein sequence ID" value="AKQ67203.1"/>
    <property type="molecule type" value="Genomic_DNA"/>
</dbReference>
<dbReference type="PATRIC" id="fig|1297742.4.peg.4160"/>
<dbReference type="eggNOG" id="ENOG5032K2A">
    <property type="taxonomic scope" value="Bacteria"/>
</dbReference>
<dbReference type="Proteomes" id="UP000009026">
    <property type="component" value="Chromosome"/>
</dbReference>
<evidence type="ECO:0000313" key="3">
    <source>
        <dbReference type="EMBL" id="AKQ67203.1"/>
    </source>
</evidence>